<proteinExistence type="predicted"/>
<dbReference type="SUPFAM" id="SSF110857">
    <property type="entry name" value="Gamma-glutamyl cyclotransferase-like"/>
    <property type="match status" value="1"/>
</dbReference>
<evidence type="ECO:0000256" key="1">
    <source>
        <dbReference type="SAM" id="Phobius"/>
    </source>
</evidence>
<evidence type="ECO:0000313" key="2">
    <source>
        <dbReference type="EMBL" id="VAW79097.1"/>
    </source>
</evidence>
<dbReference type="InterPro" id="IPR013024">
    <property type="entry name" value="GGCT-like"/>
</dbReference>
<dbReference type="CDD" id="cd06661">
    <property type="entry name" value="GGCT_like"/>
    <property type="match status" value="1"/>
</dbReference>
<feature type="transmembrane region" description="Helical" evidence="1">
    <location>
        <begin position="108"/>
        <end position="130"/>
    </location>
</feature>
<feature type="transmembrane region" description="Helical" evidence="1">
    <location>
        <begin position="32"/>
        <end position="55"/>
    </location>
</feature>
<name>A0A3B0YUE9_9ZZZZ</name>
<sequence>MRLKGRQAGQHSWSSSITHWLIHQWAGRGFPAFIMLVLVIIVAIVLLFALGYYSIGPIGNLSLTNLPGISDKPFWPCIERSFLAFITLSRVENICPGNLQIPDALWEAFQLLIALFFFAAIVAYFTALVLRPKKLFHFKSTLNIRRDTSGCDRLVCSVYAAPVTVTGLNIRIIARVRIDSNTLKNVVIRNGPPKQPLAEPYIPLRIFADLSKNGITISSVDADGYVERMSHRVTTDSKALEIEEFYIDMTGVMGNVEQSVFGEHWYKLSGQEIFFGEFASVDPDYKRARCNSGWAKRKPPQQITKHFDRNKSPLLPDDDAHYVFGYGSLVNPASFARTLGRNDWTMDDFPLATLKGYRRVWDVAMDNSIAIPGYKQYYRLDSNERPEIFVTFLNIEPSENDEVIGVLARVSDEELVRLERRERNYQRIDVSADIVGGPCHSVVYTFIGTREARERFASGKASGTAVISRAYAENVEEAFRLRGRRALENYRDKSQSVEDSKLEVIDLRKETVQ</sequence>
<dbReference type="Gene3D" id="3.10.490.10">
    <property type="entry name" value="Gamma-glutamyl cyclotransferase-like"/>
    <property type="match status" value="1"/>
</dbReference>
<keyword evidence="1" id="KW-1133">Transmembrane helix</keyword>
<gene>
    <name evidence="2" type="ORF">MNBD_GAMMA14-1917</name>
</gene>
<organism evidence="2">
    <name type="scientific">hydrothermal vent metagenome</name>
    <dbReference type="NCBI Taxonomy" id="652676"/>
    <lineage>
        <taxon>unclassified sequences</taxon>
        <taxon>metagenomes</taxon>
        <taxon>ecological metagenomes</taxon>
    </lineage>
</organism>
<evidence type="ECO:0008006" key="3">
    <source>
        <dbReference type="Google" id="ProtNLM"/>
    </source>
</evidence>
<keyword evidence="1" id="KW-0812">Transmembrane</keyword>
<protein>
    <recommendedName>
        <fullName evidence="3">Gamma-glutamylcyclotransferase AIG2-like domain-containing protein</fullName>
    </recommendedName>
</protein>
<dbReference type="AlphaFoldDB" id="A0A3B0YUE9"/>
<dbReference type="InterPro" id="IPR036568">
    <property type="entry name" value="GGCT-like_sf"/>
</dbReference>
<keyword evidence="1" id="KW-0472">Membrane</keyword>
<accession>A0A3B0YUE9</accession>
<reference evidence="2" key="1">
    <citation type="submission" date="2018-06" db="EMBL/GenBank/DDBJ databases">
        <authorList>
            <person name="Zhirakovskaya E."/>
        </authorList>
    </citation>
    <scope>NUCLEOTIDE SEQUENCE</scope>
</reference>
<dbReference type="EMBL" id="UOFM01000293">
    <property type="protein sequence ID" value="VAW79097.1"/>
    <property type="molecule type" value="Genomic_DNA"/>
</dbReference>